<gene>
    <name evidence="2" type="ORF">IL334_005490</name>
</gene>
<proteinExistence type="predicted"/>
<dbReference type="Proteomes" id="UP001329825">
    <property type="component" value="Chromosome 7"/>
</dbReference>
<feature type="region of interest" description="Disordered" evidence="1">
    <location>
        <begin position="1"/>
        <end position="85"/>
    </location>
</feature>
<reference evidence="2 3" key="1">
    <citation type="submission" date="2024-01" db="EMBL/GenBank/DDBJ databases">
        <title>Comparative genomics of Cryptococcus and Kwoniella reveals pathogenesis evolution and contrasting modes of karyotype evolution via chromosome fusion or intercentromeric recombination.</title>
        <authorList>
            <person name="Coelho M.A."/>
            <person name="David-Palma M."/>
            <person name="Shea T."/>
            <person name="Bowers K."/>
            <person name="McGinley-Smith S."/>
            <person name="Mohammad A.W."/>
            <person name="Gnirke A."/>
            <person name="Yurkov A.M."/>
            <person name="Nowrousian M."/>
            <person name="Sun S."/>
            <person name="Cuomo C.A."/>
            <person name="Heitman J."/>
        </authorList>
    </citation>
    <scope>NUCLEOTIDE SEQUENCE [LARGE SCALE GENOMIC DNA]</scope>
    <source>
        <strain evidence="2">CBS 11374</strain>
    </source>
</reference>
<dbReference type="GeneID" id="87957621"/>
<evidence type="ECO:0000313" key="2">
    <source>
        <dbReference type="EMBL" id="WRT68514.1"/>
    </source>
</evidence>
<sequence>MPTNTETNLGPFHFPSLTSQDHTDSHVRANIPDNKEASSGQKDVSGSKAEKEIENEESWLCSLPLDKPPEVISPSPTRPPTVMIISPSGKERKQYFPSMEEFTSLSYSQTQSAPSDGQTSTSSCTISALTMHYLKPFIPPNDHEDAIAVFNETDFEIMPFTPGTPDKMKGWSRSFSPWTSSQENNVDSPISNPDFIATPRIPIDHPFLLRQMTTNNEAGGTEVHEDEHMFDRGTFGEKNIMRDLVERTGRVAVERRANSRSFSVYSS</sequence>
<evidence type="ECO:0000313" key="3">
    <source>
        <dbReference type="Proteomes" id="UP001329825"/>
    </source>
</evidence>
<dbReference type="EMBL" id="CP141887">
    <property type="protein sequence ID" value="WRT68514.1"/>
    <property type="molecule type" value="Genomic_DNA"/>
</dbReference>
<dbReference type="RefSeq" id="XP_062793254.1">
    <property type="nucleotide sequence ID" value="XM_062937203.1"/>
</dbReference>
<accession>A0ABZ1D3A2</accession>
<organism evidence="2 3">
    <name type="scientific">Kwoniella shivajii</name>
    <dbReference type="NCBI Taxonomy" id="564305"/>
    <lineage>
        <taxon>Eukaryota</taxon>
        <taxon>Fungi</taxon>
        <taxon>Dikarya</taxon>
        <taxon>Basidiomycota</taxon>
        <taxon>Agaricomycotina</taxon>
        <taxon>Tremellomycetes</taxon>
        <taxon>Tremellales</taxon>
        <taxon>Cryptococcaceae</taxon>
        <taxon>Kwoniella</taxon>
    </lineage>
</organism>
<evidence type="ECO:0000256" key="1">
    <source>
        <dbReference type="SAM" id="MobiDB-lite"/>
    </source>
</evidence>
<keyword evidence="3" id="KW-1185">Reference proteome</keyword>
<name>A0ABZ1D3A2_9TREE</name>
<protein>
    <submittedName>
        <fullName evidence="2">Uncharacterized protein</fullName>
    </submittedName>
</protein>